<dbReference type="PANTHER" id="PTHR31650:SF1">
    <property type="entry name" value="WAX ESTER SYNTHASE_DIACYLGLYCEROL ACYLTRANSFERASE 4-RELATED"/>
    <property type="match status" value="1"/>
</dbReference>
<dbReference type="RefSeq" id="WP_107941439.1">
    <property type="nucleotide sequence ID" value="NZ_QANS01000007.1"/>
</dbReference>
<organism evidence="13 14">
    <name type="scientific">Stenotrophobium rhamnosiphilum</name>
    <dbReference type="NCBI Taxonomy" id="2029166"/>
    <lineage>
        <taxon>Bacteria</taxon>
        <taxon>Pseudomonadati</taxon>
        <taxon>Pseudomonadota</taxon>
        <taxon>Gammaproteobacteria</taxon>
        <taxon>Nevskiales</taxon>
        <taxon>Nevskiaceae</taxon>
        <taxon>Stenotrophobium</taxon>
    </lineage>
</organism>
<dbReference type="GO" id="GO:0006071">
    <property type="term" value="P:glycerol metabolic process"/>
    <property type="evidence" value="ECO:0007669"/>
    <property type="project" value="UniProtKB-KW"/>
</dbReference>
<dbReference type="NCBIfam" id="TIGR02946">
    <property type="entry name" value="acyl_WS_DGAT"/>
    <property type="match status" value="1"/>
</dbReference>
<dbReference type="GO" id="GO:0051701">
    <property type="term" value="P:biological process involved in interaction with host"/>
    <property type="evidence" value="ECO:0007669"/>
    <property type="project" value="TreeGrafter"/>
</dbReference>
<feature type="domain" description="O-acyltransferase WSD1 C-terminal" evidence="12">
    <location>
        <begin position="311"/>
        <end position="456"/>
    </location>
</feature>
<dbReference type="OrthoDB" id="9810950at2"/>
<evidence type="ECO:0000259" key="11">
    <source>
        <dbReference type="Pfam" id="PF03007"/>
    </source>
</evidence>
<sequence length="461" mass="50998">MGTVKRLNPLDWTFLAGETRETMMHVGSLSPFTPPADAPPDFLRKLMDEIRQDAQVYSPWNLKLKTPSIIASPLQGWVEDDNFDVEYHVRRSALPSPGDERELGILVSRLHSNSIDFHRPPWEVHFIEGLEGGRFAIYFKVHHALVDGYTGAKLMEAGLSSNPKERDTPMFYSREPAERVARAAEEKVPTLEALMSLAKEQAGASRNITKALFKTLAPGKEKNTLVAPMSAPKSIINQKISRNRRFATQQFPVDRLKAVAKAYDGTLNDIVLALSSAGLRKLMLELNALPDKPLTAMLPVNIRPKDDPGGGNAVGSILASLATDIEDPVERFRAIIASTREAKAQLSGMTKMGIMEYSALLMAPMMLSQIPGAVGRVRPAFNVVISNVPGPKKHLYFRGYKMEGYYPLSIPIAGYGLNITVVSYVDTLNFGFIGCRDTLPHLQRLAVYSREALEELEEALL</sequence>
<protein>
    <recommendedName>
        <fullName evidence="4">diacylglycerol O-acyltransferase</fullName>
        <ecNumber evidence="4">2.3.1.20</ecNumber>
    </recommendedName>
</protein>
<evidence type="ECO:0000256" key="3">
    <source>
        <dbReference type="ARBA" id="ARBA00009587"/>
    </source>
</evidence>
<dbReference type="PANTHER" id="PTHR31650">
    <property type="entry name" value="O-ACYLTRANSFERASE (WSD1-LIKE) FAMILY PROTEIN"/>
    <property type="match status" value="1"/>
</dbReference>
<dbReference type="GO" id="GO:0005886">
    <property type="term" value="C:plasma membrane"/>
    <property type="evidence" value="ECO:0007669"/>
    <property type="project" value="TreeGrafter"/>
</dbReference>
<dbReference type="Pfam" id="PF03007">
    <property type="entry name" value="WS_DGAT_cat"/>
    <property type="match status" value="1"/>
</dbReference>
<keyword evidence="9 13" id="KW-0012">Acyltransferase</keyword>
<evidence type="ECO:0000256" key="1">
    <source>
        <dbReference type="ARBA" id="ARBA00004771"/>
    </source>
</evidence>
<reference evidence="13 14" key="1">
    <citation type="submission" date="2018-04" db="EMBL/GenBank/DDBJ databases">
        <title>Novel species isolated from glacier.</title>
        <authorList>
            <person name="Liu Q."/>
            <person name="Xin Y.-H."/>
        </authorList>
    </citation>
    <scope>NUCLEOTIDE SEQUENCE [LARGE SCALE GENOMIC DNA]</scope>
    <source>
        <strain evidence="13 14">GT1R17</strain>
    </source>
</reference>
<dbReference type="Proteomes" id="UP000244248">
    <property type="component" value="Unassembled WGS sequence"/>
</dbReference>
<name>A0A2T5MBZ2_9GAMM</name>
<evidence type="ECO:0000256" key="7">
    <source>
        <dbReference type="ARBA" id="ARBA00022798"/>
    </source>
</evidence>
<accession>A0A2T5MBZ2</accession>
<evidence type="ECO:0000256" key="6">
    <source>
        <dbReference type="ARBA" id="ARBA00022679"/>
    </source>
</evidence>
<dbReference type="InterPro" id="IPR009721">
    <property type="entry name" value="O-acyltransferase_WSD1_C"/>
</dbReference>
<dbReference type="GO" id="GO:0019432">
    <property type="term" value="P:triglyceride biosynthetic process"/>
    <property type="evidence" value="ECO:0007669"/>
    <property type="project" value="UniProtKB-UniPathway"/>
</dbReference>
<evidence type="ECO:0000256" key="5">
    <source>
        <dbReference type="ARBA" id="ARBA00022516"/>
    </source>
</evidence>
<dbReference type="Pfam" id="PF06974">
    <property type="entry name" value="WS_DGAT_C"/>
    <property type="match status" value="1"/>
</dbReference>
<dbReference type="EMBL" id="QANS01000007">
    <property type="protein sequence ID" value="PTU30093.1"/>
    <property type="molecule type" value="Genomic_DNA"/>
</dbReference>
<gene>
    <name evidence="13" type="ORF">CJD38_16225</name>
</gene>
<evidence type="ECO:0000256" key="2">
    <source>
        <dbReference type="ARBA" id="ARBA00005189"/>
    </source>
</evidence>
<dbReference type="GO" id="GO:0071731">
    <property type="term" value="P:response to nitric oxide"/>
    <property type="evidence" value="ECO:0007669"/>
    <property type="project" value="TreeGrafter"/>
</dbReference>
<comment type="caution">
    <text evidence="13">The sequence shown here is derived from an EMBL/GenBank/DDBJ whole genome shotgun (WGS) entry which is preliminary data.</text>
</comment>
<comment type="similarity">
    <text evidence="3">Belongs to the long-chain O-acyltransferase family.</text>
</comment>
<evidence type="ECO:0000256" key="9">
    <source>
        <dbReference type="ARBA" id="ARBA00023315"/>
    </source>
</evidence>
<evidence type="ECO:0000256" key="8">
    <source>
        <dbReference type="ARBA" id="ARBA00023098"/>
    </source>
</evidence>
<dbReference type="GO" id="GO:0004144">
    <property type="term" value="F:diacylglycerol O-acyltransferase activity"/>
    <property type="evidence" value="ECO:0007669"/>
    <property type="project" value="UniProtKB-EC"/>
</dbReference>
<keyword evidence="5" id="KW-0444">Lipid biosynthesis</keyword>
<dbReference type="SUPFAM" id="SSF52777">
    <property type="entry name" value="CoA-dependent acyltransferases"/>
    <property type="match status" value="1"/>
</dbReference>
<keyword evidence="6 13" id="KW-0808">Transferase</keyword>
<dbReference type="UniPathway" id="UPA00282"/>
<keyword evidence="8" id="KW-0443">Lipid metabolism</keyword>
<dbReference type="EC" id="2.3.1.20" evidence="4"/>
<dbReference type="AlphaFoldDB" id="A0A2T5MBZ2"/>
<comment type="catalytic activity">
    <reaction evidence="10">
        <text>an acyl-CoA + a 1,2-diacyl-sn-glycerol = a triacyl-sn-glycerol + CoA</text>
        <dbReference type="Rhea" id="RHEA:10868"/>
        <dbReference type="ChEBI" id="CHEBI:17815"/>
        <dbReference type="ChEBI" id="CHEBI:57287"/>
        <dbReference type="ChEBI" id="CHEBI:58342"/>
        <dbReference type="ChEBI" id="CHEBI:64615"/>
        <dbReference type="EC" id="2.3.1.20"/>
    </reaction>
</comment>
<dbReference type="InterPro" id="IPR045034">
    <property type="entry name" value="O-acyltransferase_WSD1-like"/>
</dbReference>
<evidence type="ECO:0000256" key="4">
    <source>
        <dbReference type="ARBA" id="ARBA00013244"/>
    </source>
</evidence>
<dbReference type="InterPro" id="IPR004255">
    <property type="entry name" value="O-acyltransferase_WSD1_N"/>
</dbReference>
<feature type="domain" description="O-acyltransferase WSD1-like N-terminal" evidence="11">
    <location>
        <begin position="7"/>
        <end position="271"/>
    </location>
</feature>
<evidence type="ECO:0000259" key="12">
    <source>
        <dbReference type="Pfam" id="PF06974"/>
    </source>
</evidence>
<keyword evidence="14" id="KW-1185">Reference proteome</keyword>
<evidence type="ECO:0000313" key="13">
    <source>
        <dbReference type="EMBL" id="PTU30093.1"/>
    </source>
</evidence>
<comment type="pathway">
    <text evidence="1">Glycerolipid metabolism; triacylglycerol biosynthesis.</text>
</comment>
<dbReference type="InterPro" id="IPR014292">
    <property type="entry name" value="Acyl_transf_WS/DGAT"/>
</dbReference>
<evidence type="ECO:0000256" key="10">
    <source>
        <dbReference type="ARBA" id="ARBA00048109"/>
    </source>
</evidence>
<comment type="pathway">
    <text evidence="2">Lipid metabolism.</text>
</comment>
<keyword evidence="7" id="KW-0319">Glycerol metabolism</keyword>
<evidence type="ECO:0000313" key="14">
    <source>
        <dbReference type="Proteomes" id="UP000244248"/>
    </source>
</evidence>
<dbReference type="GO" id="GO:0001666">
    <property type="term" value="P:response to hypoxia"/>
    <property type="evidence" value="ECO:0007669"/>
    <property type="project" value="TreeGrafter"/>
</dbReference>
<proteinExistence type="inferred from homology"/>